<feature type="region of interest" description="Disordered" evidence="1">
    <location>
        <begin position="1"/>
        <end position="151"/>
    </location>
</feature>
<reference evidence="2 3" key="1">
    <citation type="journal article" date="2004" name="Science">
        <title>The genome of the diatom Thalassiosira pseudonana: ecology, evolution, and metabolism.</title>
        <authorList>
            <person name="Armbrust E.V."/>
            <person name="Berges J.A."/>
            <person name="Bowler C."/>
            <person name="Green B.R."/>
            <person name="Martinez D."/>
            <person name="Putnam N.H."/>
            <person name="Zhou S."/>
            <person name="Allen A.E."/>
            <person name="Apt K.E."/>
            <person name="Bechner M."/>
            <person name="Brzezinski M.A."/>
            <person name="Chaal B.K."/>
            <person name="Chiovitti A."/>
            <person name="Davis A.K."/>
            <person name="Demarest M.S."/>
            <person name="Detter J.C."/>
            <person name="Glavina T."/>
            <person name="Goodstein D."/>
            <person name="Hadi M.Z."/>
            <person name="Hellsten U."/>
            <person name="Hildebrand M."/>
            <person name="Jenkins B.D."/>
            <person name="Jurka J."/>
            <person name="Kapitonov V.V."/>
            <person name="Kroger N."/>
            <person name="Lau W.W."/>
            <person name="Lane T.W."/>
            <person name="Larimer F.W."/>
            <person name="Lippmeier J.C."/>
            <person name="Lucas S."/>
            <person name="Medina M."/>
            <person name="Montsant A."/>
            <person name="Obornik M."/>
            <person name="Parker M.S."/>
            <person name="Palenik B."/>
            <person name="Pazour G.J."/>
            <person name="Richardson P.M."/>
            <person name="Rynearson T.A."/>
            <person name="Saito M.A."/>
            <person name="Schwartz D.C."/>
            <person name="Thamatrakoln K."/>
            <person name="Valentin K."/>
            <person name="Vardi A."/>
            <person name="Wilkerson F.P."/>
            <person name="Rokhsar D.S."/>
        </authorList>
    </citation>
    <scope>NUCLEOTIDE SEQUENCE [LARGE SCALE GENOMIC DNA]</scope>
    <source>
        <strain evidence="2 3">CCMP1335</strain>
    </source>
</reference>
<evidence type="ECO:0000313" key="2">
    <source>
        <dbReference type="EMBL" id="EED87218.1"/>
    </source>
</evidence>
<dbReference type="KEGG" id="tps:THAPSDRAFT_24300"/>
<dbReference type="eggNOG" id="ENOG502RWCV">
    <property type="taxonomic scope" value="Eukaryota"/>
</dbReference>
<dbReference type="Proteomes" id="UP000001449">
    <property type="component" value="Chromosome 11"/>
</dbReference>
<evidence type="ECO:0000256" key="1">
    <source>
        <dbReference type="SAM" id="MobiDB-lite"/>
    </source>
</evidence>
<proteinExistence type="predicted"/>
<keyword evidence="3" id="KW-1185">Reference proteome</keyword>
<feature type="compositionally biased region" description="Basic residues" evidence="1">
    <location>
        <begin position="36"/>
        <end position="47"/>
    </location>
</feature>
<feature type="compositionally biased region" description="Acidic residues" evidence="1">
    <location>
        <begin position="112"/>
        <end position="124"/>
    </location>
</feature>
<dbReference type="PANTHER" id="PTHR34810:SF1">
    <property type="entry name" value="DNA-BINDING PROTEIN BIN4"/>
    <property type="match status" value="1"/>
</dbReference>
<accession>B8LBP4</accession>
<gene>
    <name evidence="2" type="ORF">THAPSDRAFT_24300</name>
</gene>
<dbReference type="PaxDb" id="35128-Thaps24300"/>
<protein>
    <submittedName>
        <fullName evidence="2">Uncharacterized protein</fullName>
    </submittedName>
</protein>
<dbReference type="PANTHER" id="PTHR34810">
    <property type="entry name" value="DNA-BINDING PROTEIN BIN4"/>
    <property type="match status" value="1"/>
</dbReference>
<reference evidence="2 3" key="2">
    <citation type="journal article" date="2008" name="Nature">
        <title>The Phaeodactylum genome reveals the evolutionary history of diatom genomes.</title>
        <authorList>
            <person name="Bowler C."/>
            <person name="Allen A.E."/>
            <person name="Badger J.H."/>
            <person name="Grimwood J."/>
            <person name="Jabbari K."/>
            <person name="Kuo A."/>
            <person name="Maheswari U."/>
            <person name="Martens C."/>
            <person name="Maumus F."/>
            <person name="Otillar R.P."/>
            <person name="Rayko E."/>
            <person name="Salamov A."/>
            <person name="Vandepoele K."/>
            <person name="Beszteri B."/>
            <person name="Gruber A."/>
            <person name="Heijde M."/>
            <person name="Katinka M."/>
            <person name="Mock T."/>
            <person name="Valentin K."/>
            <person name="Verret F."/>
            <person name="Berges J.A."/>
            <person name="Brownlee C."/>
            <person name="Cadoret J.P."/>
            <person name="Chiovitti A."/>
            <person name="Choi C.J."/>
            <person name="Coesel S."/>
            <person name="De Martino A."/>
            <person name="Detter J.C."/>
            <person name="Durkin C."/>
            <person name="Falciatore A."/>
            <person name="Fournet J."/>
            <person name="Haruta M."/>
            <person name="Huysman M.J."/>
            <person name="Jenkins B.D."/>
            <person name="Jiroutova K."/>
            <person name="Jorgensen R.E."/>
            <person name="Joubert Y."/>
            <person name="Kaplan A."/>
            <person name="Kroger N."/>
            <person name="Kroth P.G."/>
            <person name="La Roche J."/>
            <person name="Lindquist E."/>
            <person name="Lommer M."/>
            <person name="Martin-Jezequel V."/>
            <person name="Lopez P.J."/>
            <person name="Lucas S."/>
            <person name="Mangogna M."/>
            <person name="McGinnis K."/>
            <person name="Medlin L.K."/>
            <person name="Montsant A."/>
            <person name="Oudot-Le Secq M.P."/>
            <person name="Napoli C."/>
            <person name="Obornik M."/>
            <person name="Parker M.S."/>
            <person name="Petit J.L."/>
            <person name="Porcel B.M."/>
            <person name="Poulsen N."/>
            <person name="Robison M."/>
            <person name="Rychlewski L."/>
            <person name="Rynearson T.A."/>
            <person name="Schmutz J."/>
            <person name="Shapiro H."/>
            <person name="Siaut M."/>
            <person name="Stanley M."/>
            <person name="Sussman M.R."/>
            <person name="Taylor A.R."/>
            <person name="Vardi A."/>
            <person name="von Dassow P."/>
            <person name="Vyverman W."/>
            <person name="Willis A."/>
            <person name="Wyrwicz L.S."/>
            <person name="Rokhsar D.S."/>
            <person name="Weissenbach J."/>
            <person name="Armbrust E.V."/>
            <person name="Green B.R."/>
            <person name="Van de Peer Y."/>
            <person name="Grigoriev I.V."/>
        </authorList>
    </citation>
    <scope>NUCLEOTIDE SEQUENCE [LARGE SCALE GENOMIC DNA]</scope>
    <source>
        <strain evidence="2 3">CCMP1335</strain>
    </source>
</reference>
<dbReference type="AlphaFoldDB" id="B8LBP4"/>
<dbReference type="EMBL" id="DS999415">
    <property type="protein sequence ID" value="EED87218.1"/>
    <property type="molecule type" value="Genomic_DNA"/>
</dbReference>
<evidence type="ECO:0000313" key="3">
    <source>
        <dbReference type="Proteomes" id="UP000001449"/>
    </source>
</evidence>
<organism evidence="2 3">
    <name type="scientific">Thalassiosira pseudonana</name>
    <name type="common">Marine diatom</name>
    <name type="synonym">Cyclotella nana</name>
    <dbReference type="NCBI Taxonomy" id="35128"/>
    <lineage>
        <taxon>Eukaryota</taxon>
        <taxon>Sar</taxon>
        <taxon>Stramenopiles</taxon>
        <taxon>Ochrophyta</taxon>
        <taxon>Bacillariophyta</taxon>
        <taxon>Coscinodiscophyceae</taxon>
        <taxon>Thalassiosirophycidae</taxon>
        <taxon>Thalassiosirales</taxon>
        <taxon>Thalassiosiraceae</taxon>
        <taxon>Thalassiosira</taxon>
    </lineage>
</organism>
<feature type="compositionally biased region" description="Basic and acidic residues" evidence="1">
    <location>
        <begin position="76"/>
        <end position="87"/>
    </location>
</feature>
<feature type="compositionally biased region" description="Acidic residues" evidence="1">
    <location>
        <begin position="57"/>
        <end position="73"/>
    </location>
</feature>
<dbReference type="HOGENOM" id="CLU_827677_0_0_1"/>
<dbReference type="InParanoid" id="B8LBP4"/>
<dbReference type="GeneID" id="7444534"/>
<dbReference type="RefSeq" id="XP_002296522.1">
    <property type="nucleotide sequence ID" value="XM_002296486.1"/>
</dbReference>
<name>B8LBP4_THAPS</name>
<dbReference type="InterPro" id="IPR033246">
    <property type="entry name" value="BIN4"/>
</dbReference>
<sequence>MSDSDDDEIYAWVGGDNNDDSDDNKGELISGGFTGTKKRQSSSRRASKTPQYKDSSSDEDIAALSDSDDDDAVIVDQKKKSTSESKKKAALRAKIVMNSPLKKKSPKKEVEEVVTLDDDDDDEDDRKPTSVKSTDKVAAGSVKSDSNTAASKNATNEGINIVIPHSLLNKHQGTARNECIMLVQVESNDDTSHHLDFHGQSGAVGRFEADEEGVILDLKGYQYRGTIRPGPTAMVVALTRDGQFKVEAITDEFVTLDTNTRTNVMDKLNAVVKGDMDESYNVRDDNVNANAKRGVKGSAGCDGEEGGEEEIKGGKKRKGTKSDGSAPKKWKISSKK</sequence>
<dbReference type="GO" id="GO:0009330">
    <property type="term" value="C:DNA topoisomerase type II (double strand cut, ATP-hydrolyzing) complex"/>
    <property type="evidence" value="ECO:0007669"/>
    <property type="project" value="InterPro"/>
</dbReference>
<dbReference type="GO" id="GO:0042023">
    <property type="term" value="P:DNA endoreduplication"/>
    <property type="evidence" value="ECO:0007669"/>
    <property type="project" value="InterPro"/>
</dbReference>
<feature type="region of interest" description="Disordered" evidence="1">
    <location>
        <begin position="291"/>
        <end position="336"/>
    </location>
</feature>
<dbReference type="GO" id="GO:0003690">
    <property type="term" value="F:double-stranded DNA binding"/>
    <property type="evidence" value="ECO:0007669"/>
    <property type="project" value="InterPro"/>
</dbReference>